<keyword evidence="7 14" id="KW-0547">Nucleotide-binding</keyword>
<dbReference type="NCBIfam" id="TIGR01082">
    <property type="entry name" value="murC"/>
    <property type="match status" value="1"/>
</dbReference>
<dbReference type="InterPro" id="IPR004101">
    <property type="entry name" value="Mur_ligase_C"/>
</dbReference>
<feature type="binding site" evidence="14">
    <location>
        <begin position="120"/>
        <end position="126"/>
    </location>
    <ligand>
        <name>ATP</name>
        <dbReference type="ChEBI" id="CHEBI:30616"/>
    </ligand>
</feature>
<evidence type="ECO:0000256" key="10">
    <source>
        <dbReference type="ARBA" id="ARBA00022984"/>
    </source>
</evidence>
<comment type="subcellular location">
    <subcellularLocation>
        <location evidence="1 14">Cytoplasm</location>
    </subcellularLocation>
</comment>
<evidence type="ECO:0000313" key="18">
    <source>
        <dbReference type="EMBL" id="HIV03255.1"/>
    </source>
</evidence>
<dbReference type="Pfam" id="PF01225">
    <property type="entry name" value="Mur_ligase"/>
    <property type="match status" value="1"/>
</dbReference>
<evidence type="ECO:0000256" key="9">
    <source>
        <dbReference type="ARBA" id="ARBA00022960"/>
    </source>
</evidence>
<feature type="domain" description="Mur ligase C-terminal" evidence="16">
    <location>
        <begin position="318"/>
        <end position="447"/>
    </location>
</feature>
<reference evidence="18" key="2">
    <citation type="journal article" date="2021" name="PeerJ">
        <title>Extensive microbial diversity within the chicken gut microbiome revealed by metagenomics and culture.</title>
        <authorList>
            <person name="Gilroy R."/>
            <person name="Ravi A."/>
            <person name="Getino M."/>
            <person name="Pursley I."/>
            <person name="Horton D.L."/>
            <person name="Alikhan N.F."/>
            <person name="Baker D."/>
            <person name="Gharbi K."/>
            <person name="Hall N."/>
            <person name="Watson M."/>
            <person name="Adriaenssens E.M."/>
            <person name="Foster-Nyarko E."/>
            <person name="Jarju S."/>
            <person name="Secka A."/>
            <person name="Antonio M."/>
            <person name="Oren A."/>
            <person name="Chaudhuri R.R."/>
            <person name="La Ragione R."/>
            <person name="Hildebrand F."/>
            <person name="Pallen M.J."/>
        </authorList>
    </citation>
    <scope>NUCLEOTIDE SEQUENCE</scope>
    <source>
        <strain evidence="18">4920</strain>
    </source>
</reference>
<evidence type="ECO:0000256" key="11">
    <source>
        <dbReference type="ARBA" id="ARBA00023306"/>
    </source>
</evidence>
<evidence type="ECO:0000259" key="17">
    <source>
        <dbReference type="Pfam" id="PF08245"/>
    </source>
</evidence>
<keyword evidence="12 14" id="KW-0961">Cell wall biogenesis/degradation</keyword>
<sequence>MNDFYLSEIEPGGHIHFIGIGGISMSALAQICVKRGYQVTGSDRKESHITRRLEELGVKVFYQHAKENSNGADLVVYTAAISPDNEELTFAVGSGIKAVERSTFLGAVMRDYAYSICIAGTHGKTTTTSMMSHVLLRCGCDPTIMLGGELDAIGGNMRLGDSAYFLTEACEFHGSFLEFFPRIAVVTNVDADHLDYFKDLDHIKQAFTQFARIPGEEGYVIVCGDDANAMECVRDTEAQVITYGLGKENVFCPMNLQYRDGCGVFDVEYDGTIVPVALKVAGEHNVQNALACFAAGYAMGLNGNDIAAGLEAFTLVHRRFERKGSYRGALIVDDYAHHPTEIKCTLKTAKSMCKGRLYVVFQPHTYTRTLLLLDEFAKAFDDADAVIVTDIYAAREKDNGKIHARDLVARLKDRGVYTEYISNFDDIAARLRAELCDGDVVITMGAGNVYKIGEQLLQK</sequence>
<feature type="domain" description="Mur ligase N-terminal catalytic" evidence="15">
    <location>
        <begin position="14"/>
        <end position="112"/>
    </location>
</feature>
<dbReference type="InterPro" id="IPR050061">
    <property type="entry name" value="MurCDEF_pg_biosynth"/>
</dbReference>
<keyword evidence="9 14" id="KW-0133">Cell shape</keyword>
<gene>
    <name evidence="14" type="primary">murC</name>
    <name evidence="18" type="ORF">IAC74_06735</name>
</gene>
<evidence type="ECO:0000256" key="6">
    <source>
        <dbReference type="ARBA" id="ARBA00022618"/>
    </source>
</evidence>
<keyword evidence="10 14" id="KW-0573">Peptidoglycan synthesis</keyword>
<dbReference type="InterPro" id="IPR036615">
    <property type="entry name" value="Mur_ligase_C_dom_sf"/>
</dbReference>
<accession>A0A9D1NHN4</accession>
<dbReference type="GO" id="GO:0051301">
    <property type="term" value="P:cell division"/>
    <property type="evidence" value="ECO:0007669"/>
    <property type="project" value="UniProtKB-KW"/>
</dbReference>
<protein>
    <recommendedName>
        <fullName evidence="3 14">UDP-N-acetylmuramate--L-alanine ligase</fullName>
        <ecNumber evidence="3 14">6.3.2.8</ecNumber>
    </recommendedName>
    <alternativeName>
        <fullName evidence="14">UDP-N-acetylmuramoyl-L-alanine synthetase</fullName>
    </alternativeName>
</protein>
<dbReference type="InterPro" id="IPR013221">
    <property type="entry name" value="Mur_ligase_cen"/>
</dbReference>
<evidence type="ECO:0000256" key="2">
    <source>
        <dbReference type="ARBA" id="ARBA00004752"/>
    </source>
</evidence>
<keyword evidence="11 14" id="KW-0131">Cell cycle</keyword>
<dbReference type="Gene3D" id="3.40.50.720">
    <property type="entry name" value="NAD(P)-binding Rossmann-like Domain"/>
    <property type="match status" value="1"/>
</dbReference>
<evidence type="ECO:0000256" key="4">
    <source>
        <dbReference type="ARBA" id="ARBA00022490"/>
    </source>
</evidence>
<dbReference type="GO" id="GO:0008360">
    <property type="term" value="P:regulation of cell shape"/>
    <property type="evidence" value="ECO:0007669"/>
    <property type="project" value="UniProtKB-KW"/>
</dbReference>
<evidence type="ECO:0000256" key="3">
    <source>
        <dbReference type="ARBA" id="ARBA00012211"/>
    </source>
</evidence>
<dbReference type="GO" id="GO:0071555">
    <property type="term" value="P:cell wall organization"/>
    <property type="evidence" value="ECO:0007669"/>
    <property type="project" value="UniProtKB-KW"/>
</dbReference>
<organism evidence="18 19">
    <name type="scientific">Candidatus Aphodoplasma excrementigallinarum</name>
    <dbReference type="NCBI Taxonomy" id="2840673"/>
    <lineage>
        <taxon>Bacteria</taxon>
        <taxon>Bacillati</taxon>
        <taxon>Bacillota</taxon>
        <taxon>Clostridia</taxon>
        <taxon>Eubacteriales</taxon>
        <taxon>Candidatus Aphodoplasma</taxon>
    </lineage>
</organism>
<dbReference type="InterPro" id="IPR005758">
    <property type="entry name" value="UDP-N-AcMur_Ala_ligase_MurC"/>
</dbReference>
<evidence type="ECO:0000256" key="8">
    <source>
        <dbReference type="ARBA" id="ARBA00022840"/>
    </source>
</evidence>
<dbReference type="EMBL" id="DVOF01000199">
    <property type="protein sequence ID" value="HIV03255.1"/>
    <property type="molecule type" value="Genomic_DNA"/>
</dbReference>
<evidence type="ECO:0000313" key="19">
    <source>
        <dbReference type="Proteomes" id="UP000886743"/>
    </source>
</evidence>
<keyword evidence="6 14" id="KW-0132">Cell division</keyword>
<comment type="caution">
    <text evidence="18">The sequence shown here is derived from an EMBL/GenBank/DDBJ whole genome shotgun (WGS) entry which is preliminary data.</text>
</comment>
<dbReference type="GO" id="GO:0008763">
    <property type="term" value="F:UDP-N-acetylmuramate-L-alanine ligase activity"/>
    <property type="evidence" value="ECO:0007669"/>
    <property type="project" value="UniProtKB-UniRule"/>
</dbReference>
<comment type="pathway">
    <text evidence="2 14">Cell wall biogenesis; peptidoglycan biosynthesis.</text>
</comment>
<dbReference type="HAMAP" id="MF_00046">
    <property type="entry name" value="MurC"/>
    <property type="match status" value="1"/>
</dbReference>
<dbReference type="PANTHER" id="PTHR43445">
    <property type="entry name" value="UDP-N-ACETYLMURAMATE--L-ALANINE LIGASE-RELATED"/>
    <property type="match status" value="1"/>
</dbReference>
<dbReference type="GO" id="GO:0005737">
    <property type="term" value="C:cytoplasm"/>
    <property type="evidence" value="ECO:0007669"/>
    <property type="project" value="UniProtKB-SubCell"/>
</dbReference>
<dbReference type="Gene3D" id="3.40.1190.10">
    <property type="entry name" value="Mur-like, catalytic domain"/>
    <property type="match status" value="1"/>
</dbReference>
<dbReference type="Pfam" id="PF02875">
    <property type="entry name" value="Mur_ligase_C"/>
    <property type="match status" value="1"/>
</dbReference>
<evidence type="ECO:0000256" key="5">
    <source>
        <dbReference type="ARBA" id="ARBA00022598"/>
    </source>
</evidence>
<keyword evidence="8 14" id="KW-0067">ATP-binding</keyword>
<dbReference type="Gene3D" id="3.90.190.20">
    <property type="entry name" value="Mur ligase, C-terminal domain"/>
    <property type="match status" value="1"/>
</dbReference>
<evidence type="ECO:0000256" key="14">
    <source>
        <dbReference type="HAMAP-Rule" id="MF_00046"/>
    </source>
</evidence>
<comment type="similarity">
    <text evidence="14">Belongs to the MurCDEF family.</text>
</comment>
<proteinExistence type="inferred from homology"/>
<feature type="domain" description="Mur ligase central" evidence="17">
    <location>
        <begin position="118"/>
        <end position="295"/>
    </location>
</feature>
<evidence type="ECO:0000259" key="15">
    <source>
        <dbReference type="Pfam" id="PF01225"/>
    </source>
</evidence>
<dbReference type="AlphaFoldDB" id="A0A9D1NHN4"/>
<keyword evidence="4 14" id="KW-0963">Cytoplasm</keyword>
<dbReference type="InterPro" id="IPR000713">
    <property type="entry name" value="Mur_ligase_N"/>
</dbReference>
<dbReference type="EC" id="6.3.2.8" evidence="3 14"/>
<dbReference type="GO" id="GO:0009252">
    <property type="term" value="P:peptidoglycan biosynthetic process"/>
    <property type="evidence" value="ECO:0007669"/>
    <property type="project" value="UniProtKB-UniRule"/>
</dbReference>
<evidence type="ECO:0000259" key="16">
    <source>
        <dbReference type="Pfam" id="PF02875"/>
    </source>
</evidence>
<evidence type="ECO:0000256" key="1">
    <source>
        <dbReference type="ARBA" id="ARBA00004496"/>
    </source>
</evidence>
<dbReference type="SUPFAM" id="SSF53244">
    <property type="entry name" value="MurD-like peptide ligases, peptide-binding domain"/>
    <property type="match status" value="1"/>
</dbReference>
<dbReference type="GO" id="GO:0005524">
    <property type="term" value="F:ATP binding"/>
    <property type="evidence" value="ECO:0007669"/>
    <property type="project" value="UniProtKB-UniRule"/>
</dbReference>
<dbReference type="Proteomes" id="UP000886743">
    <property type="component" value="Unassembled WGS sequence"/>
</dbReference>
<dbReference type="PANTHER" id="PTHR43445:SF3">
    <property type="entry name" value="UDP-N-ACETYLMURAMATE--L-ALANINE LIGASE"/>
    <property type="match status" value="1"/>
</dbReference>
<keyword evidence="5 14" id="KW-0436">Ligase</keyword>
<comment type="catalytic activity">
    <reaction evidence="13 14">
        <text>UDP-N-acetyl-alpha-D-muramate + L-alanine + ATP = UDP-N-acetyl-alpha-D-muramoyl-L-alanine + ADP + phosphate + H(+)</text>
        <dbReference type="Rhea" id="RHEA:23372"/>
        <dbReference type="ChEBI" id="CHEBI:15378"/>
        <dbReference type="ChEBI" id="CHEBI:30616"/>
        <dbReference type="ChEBI" id="CHEBI:43474"/>
        <dbReference type="ChEBI" id="CHEBI:57972"/>
        <dbReference type="ChEBI" id="CHEBI:70757"/>
        <dbReference type="ChEBI" id="CHEBI:83898"/>
        <dbReference type="ChEBI" id="CHEBI:456216"/>
        <dbReference type="EC" id="6.3.2.8"/>
    </reaction>
</comment>
<evidence type="ECO:0000256" key="12">
    <source>
        <dbReference type="ARBA" id="ARBA00023316"/>
    </source>
</evidence>
<dbReference type="SUPFAM" id="SSF53623">
    <property type="entry name" value="MurD-like peptide ligases, catalytic domain"/>
    <property type="match status" value="1"/>
</dbReference>
<dbReference type="SUPFAM" id="SSF51984">
    <property type="entry name" value="MurCD N-terminal domain"/>
    <property type="match status" value="1"/>
</dbReference>
<reference evidence="18" key="1">
    <citation type="submission" date="2020-10" db="EMBL/GenBank/DDBJ databases">
        <authorList>
            <person name="Gilroy R."/>
        </authorList>
    </citation>
    <scope>NUCLEOTIDE SEQUENCE</scope>
    <source>
        <strain evidence="18">4920</strain>
    </source>
</reference>
<dbReference type="Pfam" id="PF08245">
    <property type="entry name" value="Mur_ligase_M"/>
    <property type="match status" value="1"/>
</dbReference>
<dbReference type="InterPro" id="IPR036565">
    <property type="entry name" value="Mur-like_cat_sf"/>
</dbReference>
<name>A0A9D1NHN4_9FIRM</name>
<evidence type="ECO:0000256" key="7">
    <source>
        <dbReference type="ARBA" id="ARBA00022741"/>
    </source>
</evidence>
<evidence type="ECO:0000256" key="13">
    <source>
        <dbReference type="ARBA" id="ARBA00047833"/>
    </source>
</evidence>
<comment type="function">
    <text evidence="14">Cell wall formation.</text>
</comment>